<name>A0ABT5XCX2_9EURY</name>
<keyword evidence="3 5" id="KW-0687">Ribonucleoprotein</keyword>
<dbReference type="EMBL" id="JARFPL010000006">
    <property type="protein sequence ID" value="MDF0592510.1"/>
    <property type="molecule type" value="Genomic_DNA"/>
</dbReference>
<dbReference type="PANTHER" id="PTHR11847">
    <property type="entry name" value="RIBOSOMAL PROTEIN L15"/>
    <property type="match status" value="1"/>
</dbReference>
<reference evidence="7 8" key="1">
    <citation type="submission" date="2023-03" db="EMBL/GenBank/DDBJ databases">
        <title>Whole genome sequencing of Methanotrichaceae archaeon M04Ac.</title>
        <authorList>
            <person name="Khomyakova M.A."/>
            <person name="Merkel A.Y."/>
            <person name="Slobodkin A.I."/>
        </authorList>
    </citation>
    <scope>NUCLEOTIDE SEQUENCE [LARGE SCALE GENOMIC DNA]</scope>
    <source>
        <strain evidence="7 8">M04Ac</strain>
    </source>
</reference>
<dbReference type="InterPro" id="IPR020926">
    <property type="entry name" value="Ribosomal_eL15_arc"/>
</dbReference>
<gene>
    <name evidence="5" type="primary">rpl15e</name>
    <name evidence="7" type="ORF">P0O24_02795</name>
</gene>
<dbReference type="SMART" id="SM01384">
    <property type="entry name" value="Ribosomal_L15e"/>
    <property type="match status" value="1"/>
</dbReference>
<comment type="caution">
    <text evidence="7">The sequence shown here is derived from an EMBL/GenBank/DDBJ whole genome shotgun (WGS) entry which is preliminary data.</text>
</comment>
<accession>A0ABT5XCX2</accession>
<proteinExistence type="inferred from homology"/>
<sequence length="204" mass="23490">MVEPDEVKLLKSFYAYIRDAWKTPGESYVGELRQERLVGWRREETVQKIDRPTRLDRARALGYKAKQGIIVVRVKVRRGGRRKSRYIRGRRTKHMGMHKITPAKSLQRIAEERAGRKHPNMEVLNSYWVGEDGKQKWYEVILVDPFHPAIASDSNLSWIRGASHRGRANRGKTSAGKRGRGLQKKGIGAEKVRPSIRAHDSRGK</sequence>
<comment type="similarity">
    <text evidence="1 5">Belongs to the eukaryotic ribosomal protein eL15 family.</text>
</comment>
<evidence type="ECO:0000256" key="2">
    <source>
        <dbReference type="ARBA" id="ARBA00022980"/>
    </source>
</evidence>
<feature type="region of interest" description="Disordered" evidence="6">
    <location>
        <begin position="163"/>
        <end position="204"/>
    </location>
</feature>
<keyword evidence="8" id="KW-1185">Reference proteome</keyword>
<evidence type="ECO:0000313" key="8">
    <source>
        <dbReference type="Proteomes" id="UP001215956"/>
    </source>
</evidence>
<feature type="compositionally biased region" description="Basic residues" evidence="6">
    <location>
        <begin position="163"/>
        <end position="183"/>
    </location>
</feature>
<dbReference type="InterPro" id="IPR012678">
    <property type="entry name" value="Ribosomal_uL23/eL15/eS24_sf"/>
</dbReference>
<evidence type="ECO:0000313" key="7">
    <source>
        <dbReference type="EMBL" id="MDF0592510.1"/>
    </source>
</evidence>
<organism evidence="7 8">
    <name type="scientific">Candidatus Methanocrinis alkalitolerans</name>
    <dbReference type="NCBI Taxonomy" id="3033395"/>
    <lineage>
        <taxon>Archaea</taxon>
        <taxon>Methanobacteriati</taxon>
        <taxon>Methanobacteriota</taxon>
        <taxon>Stenosarchaea group</taxon>
        <taxon>Methanomicrobia</taxon>
        <taxon>Methanotrichales</taxon>
        <taxon>Methanotrichaceae</taxon>
        <taxon>Methanocrinis</taxon>
    </lineage>
</organism>
<keyword evidence="2 5" id="KW-0689">Ribosomal protein</keyword>
<evidence type="ECO:0000256" key="4">
    <source>
        <dbReference type="ARBA" id="ARBA00035214"/>
    </source>
</evidence>
<dbReference type="HAMAP" id="MF_00256">
    <property type="entry name" value="Ribosomal_eL15"/>
    <property type="match status" value="1"/>
</dbReference>
<dbReference type="RefSeq" id="WP_316968219.1">
    <property type="nucleotide sequence ID" value="NZ_JARFPL010000006.1"/>
</dbReference>
<evidence type="ECO:0000256" key="3">
    <source>
        <dbReference type="ARBA" id="ARBA00023274"/>
    </source>
</evidence>
<evidence type="ECO:0000256" key="5">
    <source>
        <dbReference type="HAMAP-Rule" id="MF_00256"/>
    </source>
</evidence>
<feature type="compositionally biased region" description="Basic and acidic residues" evidence="6">
    <location>
        <begin position="187"/>
        <end position="204"/>
    </location>
</feature>
<dbReference type="Pfam" id="PF00827">
    <property type="entry name" value="Ribosomal_L15e"/>
    <property type="match status" value="1"/>
</dbReference>
<protein>
    <recommendedName>
        <fullName evidence="4 5">Large ribosomal subunit protein eL15</fullName>
    </recommendedName>
</protein>
<dbReference type="GO" id="GO:0005840">
    <property type="term" value="C:ribosome"/>
    <property type="evidence" value="ECO:0007669"/>
    <property type="project" value="UniProtKB-KW"/>
</dbReference>
<dbReference type="InterPro" id="IPR000439">
    <property type="entry name" value="Ribosomal_eL15"/>
</dbReference>
<evidence type="ECO:0000256" key="1">
    <source>
        <dbReference type="ARBA" id="ARBA00006857"/>
    </source>
</evidence>
<dbReference type="Gene3D" id="3.40.1120.10">
    <property type="entry name" value="Ribosomal protein l15e"/>
    <property type="match status" value="1"/>
</dbReference>
<dbReference type="Proteomes" id="UP001215956">
    <property type="component" value="Unassembled WGS sequence"/>
</dbReference>
<evidence type="ECO:0000256" key="6">
    <source>
        <dbReference type="SAM" id="MobiDB-lite"/>
    </source>
</evidence>
<dbReference type="InterPro" id="IPR024794">
    <property type="entry name" value="Rbsml_eL15_core_dom_sf"/>
</dbReference>
<dbReference type="SUPFAM" id="SSF54189">
    <property type="entry name" value="Ribosomal proteins S24e, L23 and L15e"/>
    <property type="match status" value="1"/>
</dbReference>
<dbReference type="PANTHER" id="PTHR11847:SF4">
    <property type="entry name" value="LARGE RIBOSOMAL SUBUNIT PROTEIN EL15"/>
    <property type="match status" value="1"/>
</dbReference>
<dbReference type="NCBIfam" id="NF003269">
    <property type="entry name" value="PRK04243.1"/>
    <property type="match status" value="1"/>
</dbReference>